<keyword evidence="12" id="KW-1185">Reference proteome</keyword>
<evidence type="ECO:0000313" key="10">
    <source>
        <dbReference type="EMBL" id="KRS18457.1"/>
    </source>
</evidence>
<dbReference type="Proteomes" id="UP000051401">
    <property type="component" value="Unassembled WGS sequence"/>
</dbReference>
<proteinExistence type="inferred from homology"/>
<evidence type="ECO:0000256" key="6">
    <source>
        <dbReference type="ARBA" id="ARBA00022989"/>
    </source>
</evidence>
<sequence length="302" mass="33301">MTAQTDTAPAASPDTEDNTRKLAAAGRGETFRHFALTFPALFLIVVLVFGPVGWLFWLSLIEDGQFSLAHYRRMWTPTYVEIFSQTFRISLLVTGLAILVGYPLAYLMSQLPRRIAGLMMICVLLPFWTSLLVRTYAWMVLLQRRGLINDALIGTGIIERPLALVNNLTGTVLGMLHIMLPFMILPLFASLRTIDMTYMRSASNLGASPIRAYWTVFFPLSLPGVFAGAILVFVLCLGVYVTPALLGGGKVMMVSMKIQQNAALYFDWGAASSLGVVLLAMTVVLFWGLSRLTRIETMFGGG</sequence>
<protein>
    <submittedName>
        <fullName evidence="10">ABC transporter permease</fullName>
    </submittedName>
    <submittedName>
        <fullName evidence="11">Spermidine/putrescine transport system permease protein PotB</fullName>
    </submittedName>
</protein>
<dbReference type="EMBL" id="CP031598">
    <property type="protein sequence ID" value="QEW25433.1"/>
    <property type="molecule type" value="Genomic_DNA"/>
</dbReference>
<evidence type="ECO:0000313" key="13">
    <source>
        <dbReference type="Proteomes" id="UP000325785"/>
    </source>
</evidence>
<keyword evidence="5 8" id="KW-0812">Transmembrane</keyword>
<dbReference type="SUPFAM" id="SSF161098">
    <property type="entry name" value="MetI-like"/>
    <property type="match status" value="1"/>
</dbReference>
<dbReference type="KEGG" id="rid:RIdsm_01220"/>
<dbReference type="GO" id="GO:0055085">
    <property type="term" value="P:transmembrane transport"/>
    <property type="evidence" value="ECO:0007669"/>
    <property type="project" value="InterPro"/>
</dbReference>
<comment type="subcellular location">
    <subcellularLocation>
        <location evidence="1 8">Cell membrane</location>
        <topology evidence="1 8">Multi-pass membrane protein</topology>
    </subcellularLocation>
</comment>
<feature type="transmembrane region" description="Helical" evidence="8">
    <location>
        <begin position="87"/>
        <end position="108"/>
    </location>
</feature>
<dbReference type="PATRIC" id="fig|540747.5.peg.3650"/>
<dbReference type="PANTHER" id="PTHR42929:SF5">
    <property type="entry name" value="ABC TRANSPORTER PERMEASE PROTEIN"/>
    <property type="match status" value="1"/>
</dbReference>
<keyword evidence="4" id="KW-1003">Cell membrane</keyword>
<evidence type="ECO:0000256" key="3">
    <source>
        <dbReference type="ARBA" id="ARBA00022448"/>
    </source>
</evidence>
<name>A0A0T5PAZ5_9RHOB</name>
<evidence type="ECO:0000256" key="1">
    <source>
        <dbReference type="ARBA" id="ARBA00004651"/>
    </source>
</evidence>
<dbReference type="InterPro" id="IPR000515">
    <property type="entry name" value="MetI-like"/>
</dbReference>
<dbReference type="EMBL" id="LAXI01000003">
    <property type="protein sequence ID" value="KRS18457.1"/>
    <property type="molecule type" value="Genomic_DNA"/>
</dbReference>
<evidence type="ECO:0000256" key="8">
    <source>
        <dbReference type="RuleBase" id="RU363032"/>
    </source>
</evidence>
<evidence type="ECO:0000256" key="2">
    <source>
        <dbReference type="ARBA" id="ARBA00007069"/>
    </source>
</evidence>
<feature type="transmembrane region" description="Helical" evidence="8">
    <location>
        <begin position="172"/>
        <end position="191"/>
    </location>
</feature>
<evidence type="ECO:0000256" key="7">
    <source>
        <dbReference type="ARBA" id="ARBA00023136"/>
    </source>
</evidence>
<dbReference type="AlphaFoldDB" id="A0A0T5PAZ5"/>
<feature type="transmembrane region" description="Helical" evidence="8">
    <location>
        <begin position="34"/>
        <end position="57"/>
    </location>
</feature>
<evidence type="ECO:0000313" key="12">
    <source>
        <dbReference type="Proteomes" id="UP000051401"/>
    </source>
</evidence>
<dbReference type="STRING" id="540747.SAMN04488031_104326"/>
<dbReference type="GO" id="GO:0005886">
    <property type="term" value="C:plasma membrane"/>
    <property type="evidence" value="ECO:0007669"/>
    <property type="project" value="UniProtKB-SubCell"/>
</dbReference>
<feature type="domain" description="ABC transmembrane type-1" evidence="9">
    <location>
        <begin position="83"/>
        <end position="289"/>
    </location>
</feature>
<dbReference type="InterPro" id="IPR035906">
    <property type="entry name" value="MetI-like_sf"/>
</dbReference>
<dbReference type="PANTHER" id="PTHR42929">
    <property type="entry name" value="INNER MEMBRANE ABC TRANSPORTER PERMEASE PROTEIN YDCU-RELATED-RELATED"/>
    <property type="match status" value="1"/>
</dbReference>
<gene>
    <name evidence="11" type="primary">potB_3</name>
    <name evidence="11" type="ORF">RIdsm_01220</name>
    <name evidence="10" type="ORF">XM52_06445</name>
</gene>
<evidence type="ECO:0000256" key="5">
    <source>
        <dbReference type="ARBA" id="ARBA00022692"/>
    </source>
</evidence>
<organism evidence="10 12">
    <name type="scientific">Roseovarius indicus</name>
    <dbReference type="NCBI Taxonomy" id="540747"/>
    <lineage>
        <taxon>Bacteria</taxon>
        <taxon>Pseudomonadati</taxon>
        <taxon>Pseudomonadota</taxon>
        <taxon>Alphaproteobacteria</taxon>
        <taxon>Rhodobacterales</taxon>
        <taxon>Roseobacteraceae</taxon>
        <taxon>Roseovarius</taxon>
    </lineage>
</organism>
<keyword evidence="7 8" id="KW-0472">Membrane</keyword>
<dbReference type="Pfam" id="PF00528">
    <property type="entry name" value="BPD_transp_1"/>
    <property type="match status" value="1"/>
</dbReference>
<dbReference type="PROSITE" id="PS50928">
    <property type="entry name" value="ABC_TM1"/>
    <property type="match status" value="1"/>
</dbReference>
<feature type="transmembrane region" description="Helical" evidence="8">
    <location>
        <begin position="115"/>
        <end position="137"/>
    </location>
</feature>
<feature type="transmembrane region" description="Helical" evidence="8">
    <location>
        <begin position="262"/>
        <end position="289"/>
    </location>
</feature>
<comment type="similarity">
    <text evidence="2">Belongs to the binding-protein-dependent transport system permease family. CysTW subfamily.</text>
</comment>
<accession>A0A0T5PAZ5</accession>
<evidence type="ECO:0000256" key="4">
    <source>
        <dbReference type="ARBA" id="ARBA00022475"/>
    </source>
</evidence>
<keyword evidence="6 8" id="KW-1133">Transmembrane helix</keyword>
<keyword evidence="3 8" id="KW-0813">Transport</keyword>
<dbReference type="RefSeq" id="WP_057814494.1">
    <property type="nucleotide sequence ID" value="NZ_CP031598.1"/>
</dbReference>
<dbReference type="Gene3D" id="1.10.3720.10">
    <property type="entry name" value="MetI-like"/>
    <property type="match status" value="1"/>
</dbReference>
<dbReference type="CDD" id="cd06261">
    <property type="entry name" value="TM_PBP2"/>
    <property type="match status" value="1"/>
</dbReference>
<dbReference type="OrthoDB" id="9807047at2"/>
<dbReference type="Proteomes" id="UP000325785">
    <property type="component" value="Chromosome"/>
</dbReference>
<feature type="transmembrane region" description="Helical" evidence="8">
    <location>
        <begin position="212"/>
        <end position="242"/>
    </location>
</feature>
<evidence type="ECO:0000259" key="9">
    <source>
        <dbReference type="PROSITE" id="PS50928"/>
    </source>
</evidence>
<reference evidence="11 13" key="2">
    <citation type="submission" date="2018-08" db="EMBL/GenBank/DDBJ databases">
        <title>Genetic Globetrotter - A new plasmid hitch-hiking vast phylogenetic and geographic distances.</title>
        <authorList>
            <person name="Vollmers J."/>
            <person name="Petersen J."/>
        </authorList>
    </citation>
    <scope>NUCLEOTIDE SEQUENCE [LARGE SCALE GENOMIC DNA]</scope>
    <source>
        <strain evidence="11 13">DSM 26383</strain>
    </source>
</reference>
<reference evidence="10 12" key="1">
    <citation type="submission" date="2015-04" db="EMBL/GenBank/DDBJ databases">
        <title>The draft genome sequence of Roseovarius indicus B108T.</title>
        <authorList>
            <person name="Li G."/>
            <person name="Lai Q."/>
            <person name="Shao Z."/>
            <person name="Yan P."/>
        </authorList>
    </citation>
    <scope>NUCLEOTIDE SEQUENCE [LARGE SCALE GENOMIC DNA]</scope>
    <source>
        <strain evidence="10 12">B108</strain>
    </source>
</reference>
<evidence type="ECO:0000313" key="11">
    <source>
        <dbReference type="EMBL" id="QEW25433.1"/>
    </source>
</evidence>